<protein>
    <submittedName>
        <fullName evidence="6">Lysine--tRNA ligase</fullName>
    </submittedName>
</protein>
<dbReference type="InterPro" id="IPR006195">
    <property type="entry name" value="aa-tRNA-synth_II"/>
</dbReference>
<comment type="caution">
    <text evidence="6">The sequence shown here is derived from an EMBL/GenBank/DDBJ whole genome shotgun (WGS) entry which is preliminary data.</text>
</comment>
<dbReference type="NCBIfam" id="NF001756">
    <property type="entry name" value="PRK00484.1"/>
    <property type="match status" value="1"/>
</dbReference>
<evidence type="ECO:0000256" key="1">
    <source>
        <dbReference type="ARBA" id="ARBA00022598"/>
    </source>
</evidence>
<dbReference type="InterPro" id="IPR044136">
    <property type="entry name" value="Lys-tRNA-ligase_II_N"/>
</dbReference>
<keyword evidence="2" id="KW-0547">Nucleotide-binding</keyword>
<dbReference type="PROSITE" id="PS50862">
    <property type="entry name" value="AA_TRNA_LIGASE_II"/>
    <property type="match status" value="1"/>
</dbReference>
<feature type="non-terminal residue" evidence="6">
    <location>
        <position position="447"/>
    </location>
</feature>
<dbReference type="InterPro" id="IPR012340">
    <property type="entry name" value="NA-bd_OB-fold"/>
</dbReference>
<evidence type="ECO:0000256" key="2">
    <source>
        <dbReference type="ARBA" id="ARBA00022741"/>
    </source>
</evidence>
<evidence type="ECO:0000313" key="7">
    <source>
        <dbReference type="Proteomes" id="UP000228867"/>
    </source>
</evidence>
<dbReference type="GO" id="GO:0004824">
    <property type="term" value="F:lysine-tRNA ligase activity"/>
    <property type="evidence" value="ECO:0007669"/>
    <property type="project" value="InterPro"/>
</dbReference>
<dbReference type="PRINTS" id="PR00982">
    <property type="entry name" value="TRNASYNTHLYS"/>
</dbReference>
<feature type="domain" description="Aminoacyl-transfer RNA synthetases class-II family profile" evidence="5">
    <location>
        <begin position="184"/>
        <end position="447"/>
    </location>
</feature>
<evidence type="ECO:0000256" key="3">
    <source>
        <dbReference type="ARBA" id="ARBA00022840"/>
    </source>
</evidence>
<gene>
    <name evidence="6" type="ORF">COV54_03225</name>
</gene>
<dbReference type="Pfam" id="PF01336">
    <property type="entry name" value="tRNA_anti-codon"/>
    <property type="match status" value="1"/>
</dbReference>
<dbReference type="InterPro" id="IPR004364">
    <property type="entry name" value="Aa-tRNA-synt_II"/>
</dbReference>
<dbReference type="Gene3D" id="3.30.930.10">
    <property type="entry name" value="Bira Bifunctional Protein, Domain 2"/>
    <property type="match status" value="1"/>
</dbReference>
<dbReference type="GO" id="GO:0005524">
    <property type="term" value="F:ATP binding"/>
    <property type="evidence" value="ECO:0007669"/>
    <property type="project" value="UniProtKB-KW"/>
</dbReference>
<evidence type="ECO:0000256" key="4">
    <source>
        <dbReference type="ARBA" id="ARBA00023146"/>
    </source>
</evidence>
<keyword evidence="4" id="KW-0030">Aminoacyl-tRNA synthetase</keyword>
<dbReference type="Proteomes" id="UP000228867">
    <property type="component" value="Unassembled WGS sequence"/>
</dbReference>
<dbReference type="GO" id="GO:0000049">
    <property type="term" value="F:tRNA binding"/>
    <property type="evidence" value="ECO:0007669"/>
    <property type="project" value="TreeGrafter"/>
</dbReference>
<dbReference type="Gene3D" id="2.40.50.140">
    <property type="entry name" value="Nucleic acid-binding proteins"/>
    <property type="match status" value="1"/>
</dbReference>
<name>A0A2H0NB76_9BACT</name>
<dbReference type="Pfam" id="PF00152">
    <property type="entry name" value="tRNA-synt_2"/>
    <property type="match status" value="1"/>
</dbReference>
<reference evidence="6 7" key="1">
    <citation type="submission" date="2017-09" db="EMBL/GenBank/DDBJ databases">
        <title>Depth-based differentiation of microbial function through sediment-hosted aquifers and enrichment of novel symbionts in the deep terrestrial subsurface.</title>
        <authorList>
            <person name="Probst A.J."/>
            <person name="Ladd B."/>
            <person name="Jarett J.K."/>
            <person name="Geller-Mcgrath D.E."/>
            <person name="Sieber C.M."/>
            <person name="Emerson J.B."/>
            <person name="Anantharaman K."/>
            <person name="Thomas B.C."/>
            <person name="Malmstrom R."/>
            <person name="Stieglmeier M."/>
            <person name="Klingl A."/>
            <person name="Woyke T."/>
            <person name="Ryan C.M."/>
            <person name="Banfield J.F."/>
        </authorList>
    </citation>
    <scope>NUCLEOTIDE SEQUENCE [LARGE SCALE GENOMIC DNA]</scope>
    <source>
        <strain evidence="6">CG11_big_fil_rev_8_21_14_0_20_38_23</strain>
    </source>
</reference>
<dbReference type="AlphaFoldDB" id="A0A2H0NB76"/>
<accession>A0A2H0NB76</accession>
<dbReference type="InterPro" id="IPR045864">
    <property type="entry name" value="aa-tRNA-synth_II/BPL/LPL"/>
</dbReference>
<dbReference type="EMBL" id="PCWR01000065">
    <property type="protein sequence ID" value="PIR06141.1"/>
    <property type="molecule type" value="Genomic_DNA"/>
</dbReference>
<dbReference type="SUPFAM" id="SSF55681">
    <property type="entry name" value="Class II aaRS and biotin synthetases"/>
    <property type="match status" value="1"/>
</dbReference>
<keyword evidence="1 6" id="KW-0436">Ligase</keyword>
<dbReference type="PANTHER" id="PTHR42918:SF15">
    <property type="entry name" value="LYSINE--TRNA LIGASE, CHLOROPLASTIC_MITOCHONDRIAL"/>
    <property type="match status" value="1"/>
</dbReference>
<sequence>MLKNLIHQRYKKLENYQKFFNPYPARSFGFNKKTFAVSRFSIQEIRKSFVNFSRSQKSVFLAGRILSWRNQGKIIFADLVDEGGKLQLVFTKDETESFNLLKNTFDIGDILEAQGRVFKTGQGEESLLVKKARLLAKSLKPWPPTWFGLEDVEERYRRRYLDFFFHPEVKEKLIKCSKIISNLRFLLENEGFLEVETPILQPLPGGALAKPFETYFRDLKQPMYLRIAPELYLKRLLVGGFEKIFEIGKNFRNEGIDREHNPEFTMMELYWAYQDYQGLMKAVRRWLQTLAKKIGLKKLIFNRQTIKFFGPWRTVFYADLIKKCDKRPLAEISAEEIDEIFKKKIRPKIIQPTFVIHLPKSFSPLSKSCESNPDLTERFQLIVGGMELVNGFSELNDPKEQRRRLEEQEKKYRAGHLEASRLDENFLEALEYGMPPAAGLGLGIDRL</sequence>
<evidence type="ECO:0000259" key="5">
    <source>
        <dbReference type="PROSITE" id="PS50862"/>
    </source>
</evidence>
<evidence type="ECO:0000313" key="6">
    <source>
        <dbReference type="EMBL" id="PIR06141.1"/>
    </source>
</evidence>
<keyword evidence="3" id="KW-0067">ATP-binding</keyword>
<dbReference type="SUPFAM" id="SSF50249">
    <property type="entry name" value="Nucleic acid-binding proteins"/>
    <property type="match status" value="1"/>
</dbReference>
<dbReference type="InterPro" id="IPR004365">
    <property type="entry name" value="NA-bd_OB_tRNA"/>
</dbReference>
<dbReference type="GO" id="GO:0006430">
    <property type="term" value="P:lysyl-tRNA aminoacylation"/>
    <property type="evidence" value="ECO:0007669"/>
    <property type="project" value="InterPro"/>
</dbReference>
<proteinExistence type="predicted"/>
<dbReference type="GO" id="GO:0005829">
    <property type="term" value="C:cytosol"/>
    <property type="evidence" value="ECO:0007669"/>
    <property type="project" value="TreeGrafter"/>
</dbReference>
<dbReference type="InterPro" id="IPR018149">
    <property type="entry name" value="Lys-tRNA-synth_II_C"/>
</dbReference>
<organism evidence="6 7">
    <name type="scientific">Candidatus Jorgensenbacteria bacterium CG11_big_fil_rev_8_21_14_0_20_38_23</name>
    <dbReference type="NCBI Taxonomy" id="1974594"/>
    <lineage>
        <taxon>Bacteria</taxon>
        <taxon>Candidatus Joergenseniibacteriota</taxon>
    </lineage>
</organism>
<dbReference type="CDD" id="cd04322">
    <property type="entry name" value="LysRS_N"/>
    <property type="match status" value="1"/>
</dbReference>
<dbReference type="PANTHER" id="PTHR42918">
    <property type="entry name" value="LYSYL-TRNA SYNTHETASE"/>
    <property type="match status" value="1"/>
</dbReference>